<gene>
    <name evidence="12" type="ORF">HMPREF3293_02868</name>
</gene>
<dbReference type="Gene3D" id="3.40.50.2300">
    <property type="match status" value="1"/>
</dbReference>
<dbReference type="PATRIC" id="fig|626937.4.peg.2829"/>
<evidence type="ECO:0000256" key="3">
    <source>
        <dbReference type="ARBA" id="ARBA00023012"/>
    </source>
</evidence>
<protein>
    <recommendedName>
        <fullName evidence="1">Stage 0 sporulation protein A homolog</fullName>
    </recommendedName>
</protein>
<evidence type="ECO:0000313" key="12">
    <source>
        <dbReference type="EMBL" id="KXK64224.1"/>
    </source>
</evidence>
<evidence type="ECO:0000256" key="5">
    <source>
        <dbReference type="ARBA" id="ARBA00023125"/>
    </source>
</evidence>
<reference evidence="12 13" key="1">
    <citation type="submission" date="2016-02" db="EMBL/GenBank/DDBJ databases">
        <authorList>
            <person name="Wen L."/>
            <person name="He K."/>
            <person name="Yang H."/>
        </authorList>
    </citation>
    <scope>NUCLEOTIDE SEQUENCE [LARGE SCALE GENOMIC DNA]</scope>
    <source>
        <strain evidence="12 13">DSM 22607</strain>
    </source>
</reference>
<dbReference type="FunFam" id="1.10.10.10:FF:000018">
    <property type="entry name" value="DNA-binding response regulator ResD"/>
    <property type="match status" value="1"/>
</dbReference>
<dbReference type="RefSeq" id="WP_242862045.1">
    <property type="nucleotide sequence ID" value="NZ_CABMOF010000005.1"/>
</dbReference>
<dbReference type="AlphaFoldDB" id="A0A136Q0X5"/>
<dbReference type="PROSITE" id="PS51755">
    <property type="entry name" value="OMPR_PHOB"/>
    <property type="match status" value="1"/>
</dbReference>
<dbReference type="SMART" id="SM00448">
    <property type="entry name" value="REC"/>
    <property type="match status" value="1"/>
</dbReference>
<keyword evidence="13" id="KW-1185">Reference proteome</keyword>
<evidence type="ECO:0000259" key="10">
    <source>
        <dbReference type="PROSITE" id="PS50110"/>
    </source>
</evidence>
<keyword evidence="3" id="KW-0902">Two-component regulatory system</keyword>
<evidence type="ECO:0000256" key="8">
    <source>
        <dbReference type="PROSITE-ProRule" id="PRU00169"/>
    </source>
</evidence>
<organism evidence="12 13">
    <name type="scientific">Christensenella minuta</name>
    <dbReference type="NCBI Taxonomy" id="626937"/>
    <lineage>
        <taxon>Bacteria</taxon>
        <taxon>Bacillati</taxon>
        <taxon>Bacillota</taxon>
        <taxon>Clostridia</taxon>
        <taxon>Christensenellales</taxon>
        <taxon>Christensenellaceae</taxon>
        <taxon>Christensenella</taxon>
    </lineage>
</organism>
<evidence type="ECO:0000256" key="6">
    <source>
        <dbReference type="ARBA" id="ARBA00023163"/>
    </source>
</evidence>
<dbReference type="Proteomes" id="UP000070366">
    <property type="component" value="Unassembled WGS sequence"/>
</dbReference>
<dbReference type="PROSITE" id="PS50110">
    <property type="entry name" value="RESPONSE_REGULATORY"/>
    <property type="match status" value="1"/>
</dbReference>
<dbReference type="CDD" id="cd00383">
    <property type="entry name" value="trans_reg_C"/>
    <property type="match status" value="1"/>
</dbReference>
<evidence type="ECO:0000256" key="4">
    <source>
        <dbReference type="ARBA" id="ARBA00023015"/>
    </source>
</evidence>
<dbReference type="Gene3D" id="1.10.10.10">
    <property type="entry name" value="Winged helix-like DNA-binding domain superfamily/Winged helix DNA-binding domain"/>
    <property type="match status" value="1"/>
</dbReference>
<dbReference type="GO" id="GO:0006355">
    <property type="term" value="P:regulation of DNA-templated transcription"/>
    <property type="evidence" value="ECO:0007669"/>
    <property type="project" value="InterPro"/>
</dbReference>
<dbReference type="GO" id="GO:0000156">
    <property type="term" value="F:phosphorelay response regulator activity"/>
    <property type="evidence" value="ECO:0007669"/>
    <property type="project" value="TreeGrafter"/>
</dbReference>
<name>A0A136Q0X5_9FIRM</name>
<comment type="caution">
    <text evidence="12">The sequence shown here is derived from an EMBL/GenBank/DDBJ whole genome shotgun (WGS) entry which is preliminary data.</text>
</comment>
<dbReference type="EMBL" id="LSZW01000065">
    <property type="protein sequence ID" value="KXK64224.1"/>
    <property type="molecule type" value="Genomic_DNA"/>
</dbReference>
<dbReference type="PANTHER" id="PTHR48111:SF1">
    <property type="entry name" value="TWO-COMPONENT RESPONSE REGULATOR ORR33"/>
    <property type="match status" value="1"/>
</dbReference>
<dbReference type="Pfam" id="PF00072">
    <property type="entry name" value="Response_reg"/>
    <property type="match status" value="1"/>
</dbReference>
<dbReference type="GO" id="GO:0005829">
    <property type="term" value="C:cytosol"/>
    <property type="evidence" value="ECO:0007669"/>
    <property type="project" value="TreeGrafter"/>
</dbReference>
<feature type="domain" description="OmpR/PhoB-type" evidence="11">
    <location>
        <begin position="129"/>
        <end position="225"/>
    </location>
</feature>
<proteinExistence type="predicted"/>
<dbReference type="GO" id="GO:0000976">
    <property type="term" value="F:transcription cis-regulatory region binding"/>
    <property type="evidence" value="ECO:0007669"/>
    <property type="project" value="TreeGrafter"/>
</dbReference>
<keyword evidence="2 8" id="KW-0597">Phosphoprotein</keyword>
<evidence type="ECO:0000256" key="2">
    <source>
        <dbReference type="ARBA" id="ARBA00022553"/>
    </source>
</evidence>
<dbReference type="SUPFAM" id="SSF52172">
    <property type="entry name" value="CheY-like"/>
    <property type="match status" value="1"/>
</dbReference>
<keyword evidence="5 9" id="KW-0238">DNA-binding</keyword>
<keyword evidence="4" id="KW-0805">Transcription regulation</keyword>
<accession>A0A136Q0X5</accession>
<evidence type="ECO:0000259" key="11">
    <source>
        <dbReference type="PROSITE" id="PS51755"/>
    </source>
</evidence>
<keyword evidence="6" id="KW-0804">Transcription</keyword>
<comment type="function">
    <text evidence="7">May play the central regulatory role in sporulation. It may be an element of the effector pathway responsible for the activation of sporulation genes in response to nutritional stress. Spo0A may act in concert with spo0H (a sigma factor) to control the expression of some genes that are critical to the sporulation process.</text>
</comment>
<feature type="modified residue" description="4-aspartylphosphate" evidence="8">
    <location>
        <position position="53"/>
    </location>
</feature>
<dbReference type="InterPro" id="IPR039420">
    <property type="entry name" value="WalR-like"/>
</dbReference>
<evidence type="ECO:0000256" key="9">
    <source>
        <dbReference type="PROSITE-ProRule" id="PRU01091"/>
    </source>
</evidence>
<dbReference type="Gene3D" id="6.10.250.690">
    <property type="match status" value="1"/>
</dbReference>
<dbReference type="SMART" id="SM00862">
    <property type="entry name" value="Trans_reg_C"/>
    <property type="match status" value="1"/>
</dbReference>
<feature type="domain" description="Response regulatory" evidence="10">
    <location>
        <begin position="3"/>
        <end position="119"/>
    </location>
</feature>
<evidence type="ECO:0000313" key="13">
    <source>
        <dbReference type="Proteomes" id="UP000070366"/>
    </source>
</evidence>
<feature type="DNA-binding region" description="OmpR/PhoB-type" evidence="9">
    <location>
        <begin position="129"/>
        <end position="225"/>
    </location>
</feature>
<dbReference type="Pfam" id="PF00486">
    <property type="entry name" value="Trans_reg_C"/>
    <property type="match status" value="1"/>
</dbReference>
<dbReference type="STRING" id="626937.HMPREF3293_02868"/>
<dbReference type="GO" id="GO:0032993">
    <property type="term" value="C:protein-DNA complex"/>
    <property type="evidence" value="ECO:0007669"/>
    <property type="project" value="TreeGrafter"/>
</dbReference>
<dbReference type="InterPro" id="IPR036388">
    <property type="entry name" value="WH-like_DNA-bd_sf"/>
</dbReference>
<dbReference type="InterPro" id="IPR001789">
    <property type="entry name" value="Sig_transdc_resp-reg_receiver"/>
</dbReference>
<evidence type="ECO:0000256" key="7">
    <source>
        <dbReference type="ARBA" id="ARBA00024867"/>
    </source>
</evidence>
<evidence type="ECO:0000256" key="1">
    <source>
        <dbReference type="ARBA" id="ARBA00018672"/>
    </source>
</evidence>
<dbReference type="InterPro" id="IPR001867">
    <property type="entry name" value="OmpR/PhoB-type_DNA-bd"/>
</dbReference>
<dbReference type="InterPro" id="IPR011006">
    <property type="entry name" value="CheY-like_superfamily"/>
</dbReference>
<dbReference type="PANTHER" id="PTHR48111">
    <property type="entry name" value="REGULATOR OF RPOS"/>
    <property type="match status" value="1"/>
</dbReference>
<sequence>MAYITVVEDDASVRELILCTLRSAGFTVDAYERGEDFLEQYEKHKEPDVILLDIMLPGIDGFELFKRLSSQNGFDVPVIFLTARTTEVDKVSGLNLGADDYITKPFGVLELIARVNAVIRRRGRSARPQQAIESGGLKMDVSAHTLYVDGEKTELTYKEFEILRYFMRNPGLVLTREMLLNEIWGIDTDIETRTVDMHIKTLRQKIGRRGEHIKTVRGVGYRFEV</sequence>